<dbReference type="AlphaFoldDB" id="A0AAV8W369"/>
<accession>A0AAV8W369</accession>
<organism evidence="2 3">
    <name type="scientific">Exocentrus adspersus</name>
    <dbReference type="NCBI Taxonomy" id="1586481"/>
    <lineage>
        <taxon>Eukaryota</taxon>
        <taxon>Metazoa</taxon>
        <taxon>Ecdysozoa</taxon>
        <taxon>Arthropoda</taxon>
        <taxon>Hexapoda</taxon>
        <taxon>Insecta</taxon>
        <taxon>Pterygota</taxon>
        <taxon>Neoptera</taxon>
        <taxon>Endopterygota</taxon>
        <taxon>Coleoptera</taxon>
        <taxon>Polyphaga</taxon>
        <taxon>Cucujiformia</taxon>
        <taxon>Chrysomeloidea</taxon>
        <taxon>Cerambycidae</taxon>
        <taxon>Lamiinae</taxon>
        <taxon>Acanthocinini</taxon>
        <taxon>Exocentrus</taxon>
    </lineage>
</organism>
<evidence type="ECO:0000256" key="1">
    <source>
        <dbReference type="SAM" id="SignalP"/>
    </source>
</evidence>
<evidence type="ECO:0000313" key="2">
    <source>
        <dbReference type="EMBL" id="KAJ8921113.1"/>
    </source>
</evidence>
<reference evidence="2 3" key="1">
    <citation type="journal article" date="2023" name="Insect Mol. Biol.">
        <title>Genome sequencing provides insights into the evolution of gene families encoding plant cell wall-degrading enzymes in longhorned beetles.</title>
        <authorList>
            <person name="Shin N.R."/>
            <person name="Okamura Y."/>
            <person name="Kirsch R."/>
            <person name="Pauchet Y."/>
        </authorList>
    </citation>
    <scope>NUCLEOTIDE SEQUENCE [LARGE SCALE GENOMIC DNA]</scope>
    <source>
        <strain evidence="2">EAD_L_NR</strain>
    </source>
</reference>
<dbReference type="Proteomes" id="UP001159042">
    <property type="component" value="Unassembled WGS sequence"/>
</dbReference>
<feature type="signal peptide" evidence="1">
    <location>
        <begin position="1"/>
        <end position="28"/>
    </location>
</feature>
<evidence type="ECO:0008006" key="4">
    <source>
        <dbReference type="Google" id="ProtNLM"/>
    </source>
</evidence>
<dbReference type="EMBL" id="JANEYG010000012">
    <property type="protein sequence ID" value="KAJ8921113.1"/>
    <property type="molecule type" value="Genomic_DNA"/>
</dbReference>
<sequence>MMPRSRTGDNVFFVCFTCFAIFGSAVEAVLQLPDTSGISGQLTANLKVDHFFSLWLVFNNEDVKMSVS</sequence>
<keyword evidence="3" id="KW-1185">Reference proteome</keyword>
<feature type="chain" id="PRO_5043809982" description="Secreted protein" evidence="1">
    <location>
        <begin position="29"/>
        <end position="68"/>
    </location>
</feature>
<comment type="caution">
    <text evidence="2">The sequence shown here is derived from an EMBL/GenBank/DDBJ whole genome shotgun (WGS) entry which is preliminary data.</text>
</comment>
<name>A0AAV8W369_9CUCU</name>
<gene>
    <name evidence="2" type="ORF">NQ315_015911</name>
</gene>
<keyword evidence="1" id="KW-0732">Signal</keyword>
<protein>
    <recommendedName>
        <fullName evidence="4">Secreted protein</fullName>
    </recommendedName>
</protein>
<proteinExistence type="predicted"/>
<evidence type="ECO:0000313" key="3">
    <source>
        <dbReference type="Proteomes" id="UP001159042"/>
    </source>
</evidence>